<dbReference type="Proteomes" id="UP001149954">
    <property type="component" value="Unassembled WGS sequence"/>
</dbReference>
<evidence type="ECO:0000256" key="1">
    <source>
        <dbReference type="ARBA" id="ARBA00010364"/>
    </source>
</evidence>
<comment type="caution">
    <text evidence="2">The sequence shown here is derived from an EMBL/GenBank/DDBJ whole genome shotgun (WGS) entry which is preliminary data.</text>
</comment>
<dbReference type="SMART" id="SM01152">
    <property type="entry name" value="DUF167"/>
    <property type="match status" value="1"/>
</dbReference>
<dbReference type="HAMAP" id="MF_00634">
    <property type="entry name" value="UPF0235"/>
    <property type="match status" value="1"/>
</dbReference>
<comment type="similarity">
    <text evidence="1">Belongs to the UPF0235 family.</text>
</comment>
<organism evidence="2 3">
    <name type="scientific">Penicillium fimorum</name>
    <dbReference type="NCBI Taxonomy" id="1882269"/>
    <lineage>
        <taxon>Eukaryota</taxon>
        <taxon>Fungi</taxon>
        <taxon>Dikarya</taxon>
        <taxon>Ascomycota</taxon>
        <taxon>Pezizomycotina</taxon>
        <taxon>Eurotiomycetes</taxon>
        <taxon>Eurotiomycetidae</taxon>
        <taxon>Eurotiales</taxon>
        <taxon>Aspergillaceae</taxon>
        <taxon>Penicillium</taxon>
    </lineage>
</organism>
<dbReference type="InterPro" id="IPR036591">
    <property type="entry name" value="YggU-like_sf"/>
</dbReference>
<keyword evidence="3" id="KW-1185">Reference proteome</keyword>
<gene>
    <name evidence="2" type="ORF">N7463_001910</name>
</gene>
<dbReference type="AlphaFoldDB" id="A0A9X0C7U2"/>
<dbReference type="InterPro" id="IPR003746">
    <property type="entry name" value="DUF167"/>
</dbReference>
<dbReference type="EMBL" id="JAPWDS010000002">
    <property type="protein sequence ID" value="KAJ5512358.1"/>
    <property type="molecule type" value="Genomic_DNA"/>
</dbReference>
<evidence type="ECO:0000313" key="2">
    <source>
        <dbReference type="EMBL" id="KAJ5512358.1"/>
    </source>
</evidence>
<dbReference type="SUPFAM" id="SSF69786">
    <property type="entry name" value="YggU-like"/>
    <property type="match status" value="1"/>
</dbReference>
<dbReference type="NCBIfam" id="TIGR00251">
    <property type="entry name" value="DUF167 family protein"/>
    <property type="match status" value="1"/>
</dbReference>
<evidence type="ECO:0000313" key="3">
    <source>
        <dbReference type="Proteomes" id="UP001149954"/>
    </source>
</evidence>
<dbReference type="PANTHER" id="PTHR13420:SF7">
    <property type="entry name" value="UPF0235 PROTEIN C15ORF40"/>
    <property type="match status" value="1"/>
</dbReference>
<protein>
    <submittedName>
        <fullName evidence="2">Uncharacterized protein</fullName>
    </submittedName>
</protein>
<proteinExistence type="inferred from homology"/>
<dbReference type="GO" id="GO:0005737">
    <property type="term" value="C:cytoplasm"/>
    <property type="evidence" value="ECO:0007669"/>
    <property type="project" value="TreeGrafter"/>
</dbReference>
<dbReference type="PANTHER" id="PTHR13420">
    <property type="entry name" value="UPF0235 PROTEIN C15ORF40"/>
    <property type="match status" value="1"/>
</dbReference>
<dbReference type="OrthoDB" id="244097at2759"/>
<name>A0A9X0C7U2_9EURO</name>
<dbReference type="Pfam" id="PF02594">
    <property type="entry name" value="DUF167"/>
    <property type="match status" value="1"/>
</dbReference>
<dbReference type="Gene3D" id="3.30.1200.10">
    <property type="entry name" value="YggU-like"/>
    <property type="match status" value="1"/>
</dbReference>
<sequence length="126" mass="13699">MSSSYSSLRLIASKAPRSRKSFNLHIPCYVKPHSSARRTGITKVDIDKIEISVAAVPRDGAANIAVSHIFAEIFKVPKSSVAVIRGAKSREKTVCVADLDIGDDGEEAYLQRATQRLEAAVKTRDS</sequence>
<accession>A0A9X0C7U2</accession>
<reference evidence="2" key="2">
    <citation type="journal article" date="2023" name="IMA Fungus">
        <title>Comparative genomic study of the Penicillium genus elucidates a diverse pangenome and 15 lateral gene transfer events.</title>
        <authorList>
            <person name="Petersen C."/>
            <person name="Sorensen T."/>
            <person name="Nielsen M.R."/>
            <person name="Sondergaard T.E."/>
            <person name="Sorensen J.L."/>
            <person name="Fitzpatrick D.A."/>
            <person name="Frisvad J.C."/>
            <person name="Nielsen K.L."/>
        </authorList>
    </citation>
    <scope>NUCLEOTIDE SEQUENCE</scope>
    <source>
        <strain evidence="2">IBT 29495</strain>
    </source>
</reference>
<reference evidence="2" key="1">
    <citation type="submission" date="2022-12" db="EMBL/GenBank/DDBJ databases">
        <authorList>
            <person name="Petersen C."/>
        </authorList>
    </citation>
    <scope>NUCLEOTIDE SEQUENCE</scope>
    <source>
        <strain evidence="2">IBT 29495</strain>
    </source>
</reference>